<evidence type="ECO:0000256" key="1">
    <source>
        <dbReference type="ARBA" id="ARBA00004651"/>
    </source>
</evidence>
<organism evidence="9 10">
    <name type="scientific">Bradyrhizobium japonicum</name>
    <dbReference type="NCBI Taxonomy" id="375"/>
    <lineage>
        <taxon>Bacteria</taxon>
        <taxon>Pseudomonadati</taxon>
        <taxon>Pseudomonadota</taxon>
        <taxon>Alphaproteobacteria</taxon>
        <taxon>Hyphomicrobiales</taxon>
        <taxon>Nitrobacteraceae</taxon>
        <taxon>Bradyrhizobium</taxon>
    </lineage>
</organism>
<keyword evidence="3" id="KW-1003">Cell membrane</keyword>
<dbReference type="CDD" id="cd06582">
    <property type="entry name" value="TM_PBP1_LivH_like"/>
    <property type="match status" value="1"/>
</dbReference>
<dbReference type="GO" id="GO:0005886">
    <property type="term" value="C:plasma membrane"/>
    <property type="evidence" value="ECO:0007669"/>
    <property type="project" value="UniProtKB-SubCell"/>
</dbReference>
<dbReference type="PANTHER" id="PTHR11795:SF442">
    <property type="entry name" value="ABC TRANSPORTER ATP-BINDING PROTEIN"/>
    <property type="match status" value="1"/>
</dbReference>
<keyword evidence="7" id="KW-0472">Membrane</keyword>
<dbReference type="GO" id="GO:0022857">
    <property type="term" value="F:transmembrane transporter activity"/>
    <property type="evidence" value="ECO:0007669"/>
    <property type="project" value="InterPro"/>
</dbReference>
<gene>
    <name evidence="9" type="ORF">MA20_09555</name>
</gene>
<dbReference type="RefSeq" id="WP_014494228.1">
    <property type="nucleotide sequence ID" value="NZ_BJNK01000004.1"/>
</dbReference>
<dbReference type="Pfam" id="PF02653">
    <property type="entry name" value="BPD_transp_2"/>
    <property type="match status" value="1"/>
</dbReference>
<comment type="caution">
    <text evidence="9">The sequence shown here is derived from an EMBL/GenBank/DDBJ whole genome shotgun (WGS) entry which is preliminary data.</text>
</comment>
<dbReference type="GO" id="GO:0006865">
    <property type="term" value="P:amino acid transport"/>
    <property type="evidence" value="ECO:0007669"/>
    <property type="project" value="UniProtKB-KW"/>
</dbReference>
<dbReference type="AlphaFoldDB" id="A0A0A3Y4F6"/>
<evidence type="ECO:0000256" key="4">
    <source>
        <dbReference type="ARBA" id="ARBA00022692"/>
    </source>
</evidence>
<comment type="similarity">
    <text evidence="8">Belongs to the binding-protein-dependent transport system permease family. LivHM subfamily.</text>
</comment>
<dbReference type="EMBL" id="JRPN01000005">
    <property type="protein sequence ID" value="KGT80276.1"/>
    <property type="molecule type" value="Genomic_DNA"/>
</dbReference>
<evidence type="ECO:0000256" key="3">
    <source>
        <dbReference type="ARBA" id="ARBA00022475"/>
    </source>
</evidence>
<keyword evidence="5" id="KW-0029">Amino-acid transport</keyword>
<evidence type="ECO:0000313" key="9">
    <source>
        <dbReference type="EMBL" id="KGT80276.1"/>
    </source>
</evidence>
<dbReference type="PATRIC" id="fig|375.37.peg.5135"/>
<keyword evidence="6" id="KW-1133">Transmembrane helix</keyword>
<dbReference type="GeneID" id="64070885"/>
<comment type="subcellular location">
    <subcellularLocation>
        <location evidence="1">Cell membrane</location>
        <topology evidence="1">Multi-pass membrane protein</topology>
    </subcellularLocation>
</comment>
<dbReference type="STRING" id="375.BKD09_RS21510"/>
<dbReference type="InterPro" id="IPR001851">
    <property type="entry name" value="ABC_transp_permease"/>
</dbReference>
<proteinExistence type="inferred from homology"/>
<evidence type="ECO:0000256" key="6">
    <source>
        <dbReference type="ARBA" id="ARBA00022989"/>
    </source>
</evidence>
<name>A0A0A3Y4F6_BRAJP</name>
<reference evidence="9 10" key="1">
    <citation type="submission" date="2014-09" db="EMBL/GenBank/DDBJ databases">
        <title>Draft genome of Bradyrhizobium japonicum Is-34.</title>
        <authorList>
            <person name="Tsurumaru H."/>
            <person name="Yamakawa T."/>
            <person name="Hashimoto S."/>
            <person name="Okizaki K."/>
            <person name="Kanesaki Y."/>
            <person name="Yoshikawa H."/>
            <person name="Yajima S."/>
        </authorList>
    </citation>
    <scope>NUCLEOTIDE SEQUENCE [LARGE SCALE GENOMIC DNA]</scope>
    <source>
        <strain evidence="9 10">Is-34</strain>
    </source>
</reference>
<dbReference type="KEGG" id="bjp:RN69_19925"/>
<sequence>MFDLLPHLLNGLTLGLLFALIALGFMLIVGLMEQINLAHGSLFALGAYVAMQLTGPRPPLPADLAKAWLALPLGWRYAATLVIAPVIVSLVGMLIELCMRRTYGKDPLYGLLLTFGAAMVIEELIRLVWGTRDYVLQVPSAINGGFLFGDLIWSTYRFYAAGIAAGIIGLVWLLIEKTSFGATVKAGAHDSEIVRALGINLSRLRLLVFVFGTMLAAIAGIIVAPIWGIRPHMGVDAVIPAFLVIVLGGVGSFWGAVVAGLLVGLCVGLAGAYASEWSLLSMYILLVAVVTFRARGLWGKKSVLEA</sequence>
<evidence type="ECO:0000256" key="8">
    <source>
        <dbReference type="ARBA" id="ARBA00037998"/>
    </source>
</evidence>
<evidence type="ECO:0000256" key="5">
    <source>
        <dbReference type="ARBA" id="ARBA00022970"/>
    </source>
</evidence>
<dbReference type="Proteomes" id="UP000030377">
    <property type="component" value="Unassembled WGS sequence"/>
</dbReference>
<keyword evidence="4" id="KW-0812">Transmembrane</keyword>
<evidence type="ECO:0000256" key="7">
    <source>
        <dbReference type="ARBA" id="ARBA00023136"/>
    </source>
</evidence>
<dbReference type="PANTHER" id="PTHR11795">
    <property type="entry name" value="BRANCHED-CHAIN AMINO ACID TRANSPORT SYSTEM PERMEASE PROTEIN LIVH"/>
    <property type="match status" value="1"/>
</dbReference>
<protein>
    <submittedName>
        <fullName evidence="9">ABC transporter permease</fullName>
    </submittedName>
</protein>
<accession>A0A0A3Y4F6</accession>
<evidence type="ECO:0000256" key="2">
    <source>
        <dbReference type="ARBA" id="ARBA00022448"/>
    </source>
</evidence>
<dbReference type="InterPro" id="IPR052157">
    <property type="entry name" value="BCAA_transport_permease"/>
</dbReference>
<keyword evidence="2" id="KW-0813">Transport</keyword>
<evidence type="ECO:0000313" key="10">
    <source>
        <dbReference type="Proteomes" id="UP000030377"/>
    </source>
</evidence>